<reference evidence="4 5" key="1">
    <citation type="journal article" date="2015" name="Genome Announc.">
        <title>Expanding the biotechnology potential of lactobacilli through comparative genomics of 213 strains and associated genera.</title>
        <authorList>
            <person name="Sun Z."/>
            <person name="Harris H.M."/>
            <person name="McCann A."/>
            <person name="Guo C."/>
            <person name="Argimon S."/>
            <person name="Zhang W."/>
            <person name="Yang X."/>
            <person name="Jeffery I.B."/>
            <person name="Cooney J.C."/>
            <person name="Kagawa T.F."/>
            <person name="Liu W."/>
            <person name="Song Y."/>
            <person name="Salvetti E."/>
            <person name="Wrobel A."/>
            <person name="Rasinkangas P."/>
            <person name="Parkhill J."/>
            <person name="Rea M.C."/>
            <person name="O'Sullivan O."/>
            <person name="Ritari J."/>
            <person name="Douillard F.P."/>
            <person name="Paul Ross R."/>
            <person name="Yang R."/>
            <person name="Briner A.E."/>
            <person name="Felis G.E."/>
            <person name="de Vos W.M."/>
            <person name="Barrangou R."/>
            <person name="Klaenhammer T.R."/>
            <person name="Caufield P.W."/>
            <person name="Cui Y."/>
            <person name="Zhang H."/>
            <person name="O'Toole P.W."/>
        </authorList>
    </citation>
    <scope>NUCLEOTIDE SEQUENCE [LARGE SCALE GENOMIC DNA]</scope>
    <source>
        <strain evidence="4 5">DSM 19909</strain>
    </source>
</reference>
<proteinExistence type="inferred from homology"/>
<sequence length="367" mass="40336">MQTIQHSNYSQIYHLLYQNEQLSKQGIADQLKLSLPTVSANLEKLLDQKLILKQGQLKSTIGRRATAYAIDPDVALSVGIEIFRNQATVSILNLVNTPIVTETLNLTFDNDDAYFQSLSERLLAIIDQHKIDHAQIIGVGVGVQGLVSNDGTTVLYGKILNCTGMTTKNFSDYLPFPVTFYHDADCVAAAEYAKKPTDGIYLSVSEHLGTAVILNGKTLETKSGRSGTMEHITLDGVNGPRCYCGRRGCIETYCSLSSLLNEDEAATDFFAQQQAGDAEVTQRFNVYLSNLARSLYNLHMFIDIPIIIAGDLAKYLLPEHLDVLKAELTKLSVFPERDDYLEIGQVVDHAVASGAAIPAINAYLNQI</sequence>
<dbReference type="PANTHER" id="PTHR18964:SF149">
    <property type="entry name" value="BIFUNCTIONAL UDP-N-ACETYLGLUCOSAMINE 2-EPIMERASE_N-ACETYLMANNOSAMINE KINASE"/>
    <property type="match status" value="1"/>
</dbReference>
<dbReference type="InterPro" id="IPR036390">
    <property type="entry name" value="WH_DNA-bd_sf"/>
</dbReference>
<comment type="caution">
    <text evidence="4">The sequence shown here is derived from an EMBL/GenBank/DDBJ whole genome shotgun (WGS) entry which is preliminary data.</text>
</comment>
<dbReference type="OrthoDB" id="9796533at2"/>
<dbReference type="InterPro" id="IPR043129">
    <property type="entry name" value="ATPase_NBD"/>
</dbReference>
<gene>
    <name evidence="4" type="ORF">FD04_GL000347</name>
</gene>
<dbReference type="AlphaFoldDB" id="A0A0R1LS20"/>
<dbReference type="SUPFAM" id="SSF46785">
    <property type="entry name" value="Winged helix' DNA-binding domain"/>
    <property type="match status" value="1"/>
</dbReference>
<dbReference type="InterPro" id="IPR000600">
    <property type="entry name" value="ROK"/>
</dbReference>
<dbReference type="GO" id="GO:0042732">
    <property type="term" value="P:D-xylose metabolic process"/>
    <property type="evidence" value="ECO:0007669"/>
    <property type="project" value="UniProtKB-KW"/>
</dbReference>
<dbReference type="Gene3D" id="3.30.420.40">
    <property type="match status" value="2"/>
</dbReference>
<comment type="similarity">
    <text evidence="2">Belongs to the ROK (NagC/XylR) family.</text>
</comment>
<keyword evidence="5" id="KW-1185">Reference proteome</keyword>
<evidence type="ECO:0000256" key="2">
    <source>
        <dbReference type="ARBA" id="ARBA00006479"/>
    </source>
</evidence>
<evidence type="ECO:0000256" key="3">
    <source>
        <dbReference type="ARBA" id="ARBA00022629"/>
    </source>
</evidence>
<dbReference type="Proteomes" id="UP000051160">
    <property type="component" value="Unassembled WGS sequence"/>
</dbReference>
<dbReference type="Gene3D" id="1.10.10.10">
    <property type="entry name" value="Winged helix-like DNA-binding domain superfamily/Winged helix DNA-binding domain"/>
    <property type="match status" value="1"/>
</dbReference>
<dbReference type="SUPFAM" id="SSF53067">
    <property type="entry name" value="Actin-like ATPase domain"/>
    <property type="match status" value="1"/>
</dbReference>
<keyword evidence="3" id="KW-0859">Xylose metabolism</keyword>
<evidence type="ECO:0000313" key="4">
    <source>
        <dbReference type="EMBL" id="KRK98613.1"/>
    </source>
</evidence>
<dbReference type="InterPro" id="IPR036388">
    <property type="entry name" value="WH-like_DNA-bd_sf"/>
</dbReference>
<evidence type="ECO:0000313" key="5">
    <source>
        <dbReference type="Proteomes" id="UP000051160"/>
    </source>
</evidence>
<dbReference type="EMBL" id="AZEE01000027">
    <property type="protein sequence ID" value="KRK98613.1"/>
    <property type="molecule type" value="Genomic_DNA"/>
</dbReference>
<comment type="function">
    <text evidence="1">Transcriptional repressor of xylose-utilizing enzymes.</text>
</comment>
<dbReference type="PATRIC" id="fig|1423776.4.peg.348"/>
<keyword evidence="3" id="KW-0119">Carbohydrate metabolism</keyword>
<accession>A0A0R1LS20</accession>
<evidence type="ECO:0000256" key="1">
    <source>
        <dbReference type="ARBA" id="ARBA00002486"/>
    </source>
</evidence>
<dbReference type="Pfam" id="PF00480">
    <property type="entry name" value="ROK"/>
    <property type="match status" value="1"/>
</dbReference>
<organism evidence="4 5">
    <name type="scientific">Secundilactobacillus odoratitofui DSM 19909 = JCM 15043</name>
    <dbReference type="NCBI Taxonomy" id="1423776"/>
    <lineage>
        <taxon>Bacteria</taxon>
        <taxon>Bacillati</taxon>
        <taxon>Bacillota</taxon>
        <taxon>Bacilli</taxon>
        <taxon>Lactobacillales</taxon>
        <taxon>Lactobacillaceae</taxon>
        <taxon>Secundilactobacillus</taxon>
    </lineage>
</organism>
<dbReference type="STRING" id="1423776.FD04_GL000347"/>
<dbReference type="PANTHER" id="PTHR18964">
    <property type="entry name" value="ROK (REPRESSOR, ORF, KINASE) FAMILY"/>
    <property type="match status" value="1"/>
</dbReference>
<name>A0A0R1LS20_9LACO</name>
<dbReference type="Pfam" id="PF13412">
    <property type="entry name" value="HTH_24"/>
    <property type="match status" value="1"/>
</dbReference>
<protein>
    <submittedName>
        <fullName evidence="4">NagC protein</fullName>
    </submittedName>
</protein>